<dbReference type="EMBL" id="UZAM01012175">
    <property type="protein sequence ID" value="VDP20447.1"/>
    <property type="molecule type" value="Genomic_DNA"/>
</dbReference>
<dbReference type="WBParaSite" id="SBAD_0000930601-mRNA-1">
    <property type="protein sequence ID" value="SBAD_0000930601-mRNA-1"/>
    <property type="gene ID" value="SBAD_0000930601"/>
</dbReference>
<evidence type="ECO:0000256" key="2">
    <source>
        <dbReference type="SAM" id="Phobius"/>
    </source>
</evidence>
<keyword evidence="2" id="KW-1133">Transmembrane helix</keyword>
<sequence>MDTALPPFRDGELPPLHRHHADGRTDGRMGRRSYVVVLVLVSLLSPVVRSFFADVASAAVDLANNERTNERRRRRRRLAFCGLLVARATVRHQVAQRSIVLCVREKALSSASATSRQPPFDQLQSGA</sequence>
<keyword evidence="2" id="KW-0472">Membrane</keyword>
<organism evidence="5">
    <name type="scientific">Soboliphyme baturini</name>
    <dbReference type="NCBI Taxonomy" id="241478"/>
    <lineage>
        <taxon>Eukaryota</taxon>
        <taxon>Metazoa</taxon>
        <taxon>Ecdysozoa</taxon>
        <taxon>Nematoda</taxon>
        <taxon>Enoplea</taxon>
        <taxon>Dorylaimia</taxon>
        <taxon>Dioctophymatida</taxon>
        <taxon>Dioctophymatoidea</taxon>
        <taxon>Soboliphymatidae</taxon>
        <taxon>Soboliphyme</taxon>
    </lineage>
</organism>
<dbReference type="AlphaFoldDB" id="A0A183IZD3"/>
<evidence type="ECO:0000313" key="4">
    <source>
        <dbReference type="Proteomes" id="UP000270296"/>
    </source>
</evidence>
<protein>
    <submittedName>
        <fullName evidence="5">Secreted protein</fullName>
    </submittedName>
</protein>
<reference evidence="3 4" key="2">
    <citation type="submission" date="2018-11" db="EMBL/GenBank/DDBJ databases">
        <authorList>
            <consortium name="Pathogen Informatics"/>
        </authorList>
    </citation>
    <scope>NUCLEOTIDE SEQUENCE [LARGE SCALE GENOMIC DNA]</scope>
</reference>
<reference evidence="5" key="1">
    <citation type="submission" date="2016-06" db="UniProtKB">
        <authorList>
            <consortium name="WormBaseParasite"/>
        </authorList>
    </citation>
    <scope>IDENTIFICATION</scope>
</reference>
<accession>A0A183IZD3</accession>
<feature type="transmembrane region" description="Helical" evidence="2">
    <location>
        <begin position="34"/>
        <end position="52"/>
    </location>
</feature>
<dbReference type="Proteomes" id="UP000270296">
    <property type="component" value="Unassembled WGS sequence"/>
</dbReference>
<feature type="region of interest" description="Disordered" evidence="1">
    <location>
        <begin position="1"/>
        <end position="25"/>
    </location>
</feature>
<proteinExistence type="predicted"/>
<keyword evidence="4" id="KW-1185">Reference proteome</keyword>
<evidence type="ECO:0000313" key="3">
    <source>
        <dbReference type="EMBL" id="VDP20447.1"/>
    </source>
</evidence>
<evidence type="ECO:0000313" key="5">
    <source>
        <dbReference type="WBParaSite" id="SBAD_0000930601-mRNA-1"/>
    </source>
</evidence>
<gene>
    <name evidence="3" type="ORF">SBAD_LOCUS8981</name>
</gene>
<keyword evidence="2" id="KW-0812">Transmembrane</keyword>
<evidence type="ECO:0000256" key="1">
    <source>
        <dbReference type="SAM" id="MobiDB-lite"/>
    </source>
</evidence>
<name>A0A183IZD3_9BILA</name>